<feature type="region of interest" description="Disordered" evidence="1">
    <location>
        <begin position="102"/>
        <end position="135"/>
    </location>
</feature>
<evidence type="ECO:0000313" key="4">
    <source>
        <dbReference type="Proteomes" id="UP001152797"/>
    </source>
</evidence>
<protein>
    <submittedName>
        <fullName evidence="2">Uncharacterized protein</fullName>
    </submittedName>
</protein>
<organism evidence="2">
    <name type="scientific">Cladocopium goreaui</name>
    <dbReference type="NCBI Taxonomy" id="2562237"/>
    <lineage>
        <taxon>Eukaryota</taxon>
        <taxon>Sar</taxon>
        <taxon>Alveolata</taxon>
        <taxon>Dinophyceae</taxon>
        <taxon>Suessiales</taxon>
        <taxon>Symbiodiniaceae</taxon>
        <taxon>Cladocopium</taxon>
    </lineage>
</organism>
<feature type="region of interest" description="Disordered" evidence="1">
    <location>
        <begin position="1"/>
        <end position="79"/>
    </location>
</feature>
<dbReference type="Proteomes" id="UP001152797">
    <property type="component" value="Unassembled WGS sequence"/>
</dbReference>
<reference evidence="3" key="2">
    <citation type="submission" date="2024-04" db="EMBL/GenBank/DDBJ databases">
        <authorList>
            <person name="Chen Y."/>
            <person name="Shah S."/>
            <person name="Dougan E. K."/>
            <person name="Thang M."/>
            <person name="Chan C."/>
        </authorList>
    </citation>
    <scope>NUCLEOTIDE SEQUENCE [LARGE SCALE GENOMIC DNA]</scope>
</reference>
<keyword evidence="4" id="KW-1185">Reference proteome</keyword>
<dbReference type="EMBL" id="CAMXCT010006732">
    <property type="protein sequence ID" value="CAI4019092.1"/>
    <property type="molecule type" value="Genomic_DNA"/>
</dbReference>
<feature type="compositionally biased region" description="Basic and acidic residues" evidence="1">
    <location>
        <begin position="114"/>
        <end position="133"/>
    </location>
</feature>
<evidence type="ECO:0000313" key="3">
    <source>
        <dbReference type="EMBL" id="CAL1172467.1"/>
    </source>
</evidence>
<gene>
    <name evidence="2" type="ORF">C1SCF055_LOCUS43614</name>
</gene>
<sequence length="331" mass="37101">MSAKGKAKNSTGDRNSLAAALRSRGGATQATKPGRKRPTRGRSRHSEVEQSSATSSASATSSTSATSTSEKRPTSWAPNATILAEQFGDLLHRGMEAAGQWRVSQEVAASARRASADRHGQRPERPERHEPRHLGGAQQRLQCRLQEWFAKQQEFQGAPPRLTSPLFPVQRGPMVYAQVLLVWRGIEIQLLLGPSERDPEFAIFDARTECHLVEVGDSIRGALEECLEEPLEVFMESLMPVDEDISEEASVLEREDALVQFICNRPAMHRLQKAPNGIAFAWDFPLSRQERMEFFLVNTLAQEQSEADQQELQEETSVRRRRWSRASERSS</sequence>
<dbReference type="AlphaFoldDB" id="A0A9P1GQA9"/>
<feature type="compositionally biased region" description="Low complexity" evidence="1">
    <location>
        <begin position="51"/>
        <end position="68"/>
    </location>
</feature>
<comment type="caution">
    <text evidence="2">The sequence shown here is derived from an EMBL/GenBank/DDBJ whole genome shotgun (WGS) entry which is preliminary data.</text>
</comment>
<evidence type="ECO:0000256" key="1">
    <source>
        <dbReference type="SAM" id="MobiDB-lite"/>
    </source>
</evidence>
<evidence type="ECO:0000313" key="2">
    <source>
        <dbReference type="EMBL" id="CAI4019092.1"/>
    </source>
</evidence>
<accession>A0A9P1GQA9</accession>
<feature type="compositionally biased region" description="Basic residues" evidence="1">
    <location>
        <begin position="33"/>
        <end position="43"/>
    </location>
</feature>
<feature type="compositionally biased region" description="Acidic residues" evidence="1">
    <location>
        <begin position="305"/>
        <end position="314"/>
    </location>
</feature>
<reference evidence="2" key="1">
    <citation type="submission" date="2022-10" db="EMBL/GenBank/DDBJ databases">
        <authorList>
            <person name="Chen Y."/>
            <person name="Dougan E. K."/>
            <person name="Chan C."/>
            <person name="Rhodes N."/>
            <person name="Thang M."/>
        </authorList>
    </citation>
    <scope>NUCLEOTIDE SEQUENCE</scope>
</reference>
<feature type="region of interest" description="Disordered" evidence="1">
    <location>
        <begin position="304"/>
        <end position="331"/>
    </location>
</feature>
<dbReference type="EMBL" id="CAMXCT030006732">
    <property type="protein sequence ID" value="CAL4806404.1"/>
    <property type="molecule type" value="Genomic_DNA"/>
</dbReference>
<dbReference type="EMBL" id="CAMXCT020006732">
    <property type="protein sequence ID" value="CAL1172467.1"/>
    <property type="molecule type" value="Genomic_DNA"/>
</dbReference>
<name>A0A9P1GQA9_9DINO</name>
<proteinExistence type="predicted"/>